<keyword evidence="1" id="KW-0472">Membrane</keyword>
<name>A0A645GFP5_9ZZZZ</name>
<dbReference type="AlphaFoldDB" id="A0A645GFP5"/>
<evidence type="ECO:0000313" key="2">
    <source>
        <dbReference type="EMBL" id="MPN25515.1"/>
    </source>
</evidence>
<reference evidence="2" key="1">
    <citation type="submission" date="2019-08" db="EMBL/GenBank/DDBJ databases">
        <authorList>
            <person name="Kucharzyk K."/>
            <person name="Murdoch R.W."/>
            <person name="Higgins S."/>
            <person name="Loffler F."/>
        </authorList>
    </citation>
    <scope>NUCLEOTIDE SEQUENCE</scope>
</reference>
<keyword evidence="1" id="KW-0812">Transmembrane</keyword>
<proteinExistence type="predicted"/>
<comment type="caution">
    <text evidence="2">The sequence shown here is derived from an EMBL/GenBank/DDBJ whole genome shotgun (WGS) entry which is preliminary data.</text>
</comment>
<feature type="transmembrane region" description="Helical" evidence="1">
    <location>
        <begin position="12"/>
        <end position="29"/>
    </location>
</feature>
<dbReference type="EMBL" id="VSSQ01074724">
    <property type="protein sequence ID" value="MPN25515.1"/>
    <property type="molecule type" value="Genomic_DNA"/>
</dbReference>
<protein>
    <submittedName>
        <fullName evidence="2">Uncharacterized protein</fullName>
    </submittedName>
</protein>
<accession>A0A645GFP5</accession>
<keyword evidence="1" id="KW-1133">Transmembrane helix</keyword>
<organism evidence="2">
    <name type="scientific">bioreactor metagenome</name>
    <dbReference type="NCBI Taxonomy" id="1076179"/>
    <lineage>
        <taxon>unclassified sequences</taxon>
        <taxon>metagenomes</taxon>
        <taxon>ecological metagenomes</taxon>
    </lineage>
</organism>
<sequence length="72" mass="8470">MKKADEMEMYITLKSIKIAWLFTVIYLLVWSVYDTLKTSQIGLPLILLLAQNVVFYTCILFFRHRVSGSHEE</sequence>
<gene>
    <name evidence="2" type="ORF">SDC9_172927</name>
</gene>
<feature type="transmembrane region" description="Helical" evidence="1">
    <location>
        <begin position="41"/>
        <end position="62"/>
    </location>
</feature>
<evidence type="ECO:0000256" key="1">
    <source>
        <dbReference type="SAM" id="Phobius"/>
    </source>
</evidence>